<dbReference type="InterPro" id="IPR003462">
    <property type="entry name" value="ODC_Mu_crystall"/>
</dbReference>
<dbReference type="InParanoid" id="A0A4R5DLQ0"/>
<keyword evidence="2" id="KW-1185">Reference proteome</keyword>
<dbReference type="PANTHER" id="PTHR13812:SF19">
    <property type="entry name" value="KETIMINE REDUCTASE MU-CRYSTALLIN"/>
    <property type="match status" value="1"/>
</dbReference>
<dbReference type="PIRSF" id="PIRSF001439">
    <property type="entry name" value="CryM"/>
    <property type="match status" value="1"/>
</dbReference>
<protein>
    <submittedName>
        <fullName evidence="1">Ornithine cyclodeaminase family protein</fullName>
    </submittedName>
</protein>
<evidence type="ECO:0000313" key="2">
    <source>
        <dbReference type="Proteomes" id="UP000294739"/>
    </source>
</evidence>
<dbReference type="EMBL" id="SMKZ01000003">
    <property type="protein sequence ID" value="TDE14367.1"/>
    <property type="molecule type" value="Genomic_DNA"/>
</dbReference>
<dbReference type="InterPro" id="IPR023401">
    <property type="entry name" value="ODC_N"/>
</dbReference>
<name>A0A4R5DLQ0_9ACTN</name>
<sequence length="329" mass="33831">MLVVNRSELRQVFTMADAFAAVEDAARAWVAGSVTVPSRTALTARSTGIEMLVMPGVVADSYAGTKVWYAAGDDPGRLEASAAAILLLDPELGEVLLNGELITDLRTGAMTGLAARQLAREGATVLTIVGAGIQARTQALAVVHALPGVGEIRVTSRRDGPREAFVDDLRRELSGSGREVVVRSTRSAEEACEGADVMVAATTARSPVIDDRWVADDTLVCGVGSHDPGAAEIAPDTVARAGVVVVDTKPGAIDGAGDVAHVIDAGRISRDDVVELGDVVDGLPAALRGRGGPRVLKTVGFAAADLMAAQLAARRAVAAGLGTQVFLRG</sequence>
<evidence type="ECO:0000313" key="1">
    <source>
        <dbReference type="EMBL" id="TDE14367.1"/>
    </source>
</evidence>
<gene>
    <name evidence="1" type="ORF">E1269_04215</name>
</gene>
<proteinExistence type="predicted"/>
<dbReference type="Gene3D" id="3.40.50.720">
    <property type="entry name" value="NAD(P)-binding Rossmann-like Domain"/>
    <property type="match status" value="1"/>
</dbReference>
<dbReference type="RefSeq" id="WP_131891648.1">
    <property type="nucleotide sequence ID" value="NZ_SMKZ01000003.1"/>
</dbReference>
<dbReference type="Proteomes" id="UP000294739">
    <property type="component" value="Unassembled WGS sequence"/>
</dbReference>
<organism evidence="1 2">
    <name type="scientific">Jiangella asiatica</name>
    <dbReference type="NCBI Taxonomy" id="2530372"/>
    <lineage>
        <taxon>Bacteria</taxon>
        <taxon>Bacillati</taxon>
        <taxon>Actinomycetota</taxon>
        <taxon>Actinomycetes</taxon>
        <taxon>Jiangellales</taxon>
        <taxon>Jiangellaceae</taxon>
        <taxon>Jiangella</taxon>
    </lineage>
</organism>
<dbReference type="Gene3D" id="3.30.1780.10">
    <property type="entry name" value="ornithine cyclodeaminase, domain 1"/>
    <property type="match status" value="1"/>
</dbReference>
<dbReference type="SUPFAM" id="SSF51735">
    <property type="entry name" value="NAD(P)-binding Rossmann-fold domains"/>
    <property type="match status" value="1"/>
</dbReference>
<dbReference type="Pfam" id="PF02423">
    <property type="entry name" value="OCD_Mu_crystall"/>
    <property type="match status" value="1"/>
</dbReference>
<dbReference type="AlphaFoldDB" id="A0A4R5DLQ0"/>
<dbReference type="InterPro" id="IPR036291">
    <property type="entry name" value="NAD(P)-bd_dom_sf"/>
</dbReference>
<dbReference type="PANTHER" id="PTHR13812">
    <property type="entry name" value="KETIMINE REDUCTASE MU-CRYSTALLIN"/>
    <property type="match status" value="1"/>
</dbReference>
<reference evidence="1 2" key="1">
    <citation type="submission" date="2019-03" db="EMBL/GenBank/DDBJ databases">
        <title>Draft genome sequences of novel Actinobacteria.</title>
        <authorList>
            <person name="Sahin N."/>
            <person name="Ay H."/>
            <person name="Saygin H."/>
        </authorList>
    </citation>
    <scope>NUCLEOTIDE SEQUENCE [LARGE SCALE GENOMIC DNA]</scope>
    <source>
        <strain evidence="1 2">5K138</strain>
    </source>
</reference>
<accession>A0A4R5DLQ0</accession>
<comment type="caution">
    <text evidence="1">The sequence shown here is derived from an EMBL/GenBank/DDBJ whole genome shotgun (WGS) entry which is preliminary data.</text>
</comment>
<dbReference type="GO" id="GO:0005737">
    <property type="term" value="C:cytoplasm"/>
    <property type="evidence" value="ECO:0007669"/>
    <property type="project" value="TreeGrafter"/>
</dbReference>
<dbReference type="OrthoDB" id="4311033at2"/>